<dbReference type="RefSeq" id="WP_011751355.1">
    <property type="nucleotide sequence ID" value="NC_008691.1"/>
</dbReference>
<dbReference type="EMBL" id="DQ499634">
    <property type="protein sequence ID" value="ABF71732.1"/>
    <property type="molecule type" value="Genomic_DNA"/>
</dbReference>
<geneLocation type="plasmid" evidence="2">
    <name>pAM5</name>
</geneLocation>
<name>Q19QS4_ACIMU</name>
<dbReference type="AlphaFoldDB" id="Q19QS4"/>
<evidence type="ECO:0000256" key="1">
    <source>
        <dbReference type="SAM" id="MobiDB-lite"/>
    </source>
</evidence>
<reference evidence="2" key="1">
    <citation type="journal article" date="2007" name="Plasmid">
        <title>Nucleotide sequence analysis of cryptic plasmid pAM5 from Acidiphilium multivorum.</title>
        <authorList>
            <person name="Singh S.K."/>
            <person name="Banerjee P.C."/>
        </authorList>
    </citation>
    <scope>NUCLEOTIDE SEQUENCE</scope>
    <source>
        <strain evidence="2">JCM8867</strain>
        <plasmid evidence="2">pAM5</plasmid>
    </source>
</reference>
<evidence type="ECO:0000313" key="2">
    <source>
        <dbReference type="EMBL" id="ABF71732.1"/>
    </source>
</evidence>
<protein>
    <submittedName>
        <fullName evidence="2">Rep</fullName>
    </submittedName>
</protein>
<feature type="region of interest" description="Disordered" evidence="1">
    <location>
        <begin position="300"/>
        <end position="324"/>
    </location>
</feature>
<feature type="region of interest" description="Disordered" evidence="1">
    <location>
        <begin position="130"/>
        <end position="165"/>
    </location>
</feature>
<sequence>MKQKQLGLTTEPGGTWVQVERAAMERWSKLAVSNSRAAAVMMLITSQMGRHNALVVSQATLAKMAGCGLNTLKRALGVLRDGNWIEVRQIGPTGTACAYIVNDRVAWSGNRDGIRYSLFSAAVLVSDAEQPDHSELGAQPSLERIPTMHPGERQLPTGPGLDPPTQPPLMGLEPDLPARVKEPYGPRDGATWAMLSQRRAAQAWGISRATLQRAVSSGKLSALPDGTIDPAEMLRVFGEAKGGPSGHHNEPLGPPLGRGDEMAFQAEIRMLKAQIEAKEALLSAKDRHIEDLSQALRLLAGPPAPAPQPSLLAKLFSRQRSPRS</sequence>
<proteinExistence type="predicted"/>
<keyword evidence="2" id="KW-0614">Plasmid</keyword>
<accession>Q19QS4</accession>
<organism evidence="2">
    <name type="scientific">Acidiphilium multivorum</name>
    <dbReference type="NCBI Taxonomy" id="62140"/>
    <lineage>
        <taxon>Bacteria</taxon>
        <taxon>Pseudomonadati</taxon>
        <taxon>Pseudomonadota</taxon>
        <taxon>Alphaproteobacteria</taxon>
        <taxon>Acetobacterales</taxon>
        <taxon>Acidocellaceae</taxon>
        <taxon>Acidiphilium</taxon>
    </lineage>
</organism>